<protein>
    <submittedName>
        <fullName evidence="11">Uncharacterized protein</fullName>
    </submittedName>
</protein>
<dbReference type="GO" id="GO:0008360">
    <property type="term" value="P:regulation of cell shape"/>
    <property type="evidence" value="ECO:0007669"/>
    <property type="project" value="UniProtKB-KW"/>
</dbReference>
<reference evidence="11 12" key="1">
    <citation type="submission" date="2018-07" db="EMBL/GenBank/DDBJ databases">
        <title>Complete genome sequence of a Pseudomonas plecoglossicida strain pathogenic to the marine fish, Larimichthys crocea.</title>
        <authorList>
            <person name="Tao Z."/>
        </authorList>
    </citation>
    <scope>NUCLEOTIDE SEQUENCE [LARGE SCALE GENOMIC DNA]</scope>
    <source>
        <strain evidence="11 12">XSDHY-P</strain>
    </source>
</reference>
<dbReference type="GO" id="GO:0005886">
    <property type="term" value="C:plasma membrane"/>
    <property type="evidence" value="ECO:0007669"/>
    <property type="project" value="UniProtKB-SubCell"/>
</dbReference>
<keyword evidence="2" id="KW-1003">Cell membrane</keyword>
<dbReference type="GO" id="GO:0009252">
    <property type="term" value="P:peptidoglycan biosynthetic process"/>
    <property type="evidence" value="ECO:0007669"/>
    <property type="project" value="UniProtKB-KW"/>
</dbReference>
<feature type="transmembrane region" description="Helical" evidence="10">
    <location>
        <begin position="346"/>
        <end position="366"/>
    </location>
</feature>
<evidence type="ECO:0000256" key="2">
    <source>
        <dbReference type="ARBA" id="ARBA00022475"/>
    </source>
</evidence>
<dbReference type="InterPro" id="IPR051050">
    <property type="entry name" value="Lipid_II_flippase_MurJ/MviN"/>
</dbReference>
<evidence type="ECO:0000313" key="12">
    <source>
        <dbReference type="Proteomes" id="UP000256503"/>
    </source>
</evidence>
<keyword evidence="6 10" id="KW-1133">Transmembrane helix</keyword>
<feature type="transmembrane region" description="Helical" evidence="10">
    <location>
        <begin position="129"/>
        <end position="149"/>
    </location>
</feature>
<evidence type="ECO:0000256" key="4">
    <source>
        <dbReference type="ARBA" id="ARBA00022960"/>
    </source>
</evidence>
<organism evidence="11 12">
    <name type="scientific">Pseudomonas plecoglossicida</name>
    <dbReference type="NCBI Taxonomy" id="70775"/>
    <lineage>
        <taxon>Bacteria</taxon>
        <taxon>Pseudomonadati</taxon>
        <taxon>Pseudomonadota</taxon>
        <taxon>Gammaproteobacteria</taxon>
        <taxon>Pseudomonadales</taxon>
        <taxon>Pseudomonadaceae</taxon>
        <taxon>Pseudomonas</taxon>
    </lineage>
</organism>
<feature type="transmembrane region" description="Helical" evidence="10">
    <location>
        <begin position="465"/>
        <end position="486"/>
    </location>
</feature>
<evidence type="ECO:0000256" key="7">
    <source>
        <dbReference type="ARBA" id="ARBA00023136"/>
    </source>
</evidence>
<feature type="transmembrane region" description="Helical" evidence="10">
    <location>
        <begin position="269"/>
        <end position="294"/>
    </location>
</feature>
<dbReference type="RefSeq" id="WP_016392004.1">
    <property type="nucleotide sequence ID" value="NZ_BSOM01000026.1"/>
</dbReference>
<evidence type="ECO:0000256" key="10">
    <source>
        <dbReference type="SAM" id="Phobius"/>
    </source>
</evidence>
<feature type="transmembrane region" description="Helical" evidence="10">
    <location>
        <begin position="5"/>
        <end position="25"/>
    </location>
</feature>
<dbReference type="GeneID" id="49613614"/>
<feature type="transmembrane region" description="Helical" evidence="10">
    <location>
        <begin position="161"/>
        <end position="180"/>
    </location>
</feature>
<sequence length="505" mass="55657">MKLKYYGYAAVVFGLVLLGKISGLFKDLLFTYYYGVSDVTDGYFLANSISSLLYIAVYSAVPVVMVPMYSHLTSLGQKNTTNGKLTNALIFFFLISLFLGLSVALFAAQLIELFAGGVSRAVKSLASDYLVIMAMTFALSTVVAFFNALQTVHKHNLPSYIVPLVNNFMFCAGLVYFGSTGGLAEVLYLGVFAWFVLLLVNAFLAKNYFSFSIATFGFVQPDFKIFVLFLPAVLSFYVEQVNGFVGVYFASQLETGAISVLGYAGKLNLIFQSVFLIFLTTSLFPKIAGLVADGNRAQLNGYLGRCFRLVIICSLPLIIFMVYYSAEIVELLFKRGKFIDDDVLRVSAVLSIMLIAVPFGLLRDVMNRLFFSSGKNTYPVLLSLQSLVVNGVVSMLAYRSFGLSGLAWAMVLGTLSSFFVALFIAKRNLGIVLLRANLRTLFVAGTSVAFATAVLIWLNGLLAKIWVLNFLPFVCFYVGMLCLFRVEECTLIIDRIKRNGLSRKG</sequence>
<dbReference type="EMBL" id="CP031146">
    <property type="protein sequence ID" value="AXM95961.1"/>
    <property type="molecule type" value="Genomic_DNA"/>
</dbReference>
<dbReference type="AlphaFoldDB" id="A0AAD0QWI4"/>
<feature type="transmembrane region" description="Helical" evidence="10">
    <location>
        <begin position="405"/>
        <end position="425"/>
    </location>
</feature>
<comment type="subcellular location">
    <subcellularLocation>
        <location evidence="1">Cell membrane</location>
        <topology evidence="1">Multi-pass membrane protein</topology>
    </subcellularLocation>
</comment>
<feature type="transmembrane region" description="Helical" evidence="10">
    <location>
        <begin position="437"/>
        <end position="459"/>
    </location>
</feature>
<evidence type="ECO:0000256" key="8">
    <source>
        <dbReference type="ARBA" id="ARBA00060041"/>
    </source>
</evidence>
<keyword evidence="7 10" id="KW-0472">Membrane</keyword>
<dbReference type="PANTHER" id="PTHR47019:SF1">
    <property type="entry name" value="LIPID II FLIPPASE MURJ"/>
    <property type="match status" value="1"/>
</dbReference>
<comment type="similarity">
    <text evidence="9">Belongs to the MurJ/MviN family.</text>
</comment>
<keyword evidence="4" id="KW-0133">Cell shape</keyword>
<evidence type="ECO:0000256" key="1">
    <source>
        <dbReference type="ARBA" id="ARBA00004651"/>
    </source>
</evidence>
<evidence type="ECO:0000313" key="11">
    <source>
        <dbReference type="EMBL" id="AXM95961.1"/>
    </source>
</evidence>
<feature type="transmembrane region" description="Helical" evidence="10">
    <location>
        <begin position="88"/>
        <end position="109"/>
    </location>
</feature>
<dbReference type="GO" id="GO:0034204">
    <property type="term" value="P:lipid translocation"/>
    <property type="evidence" value="ECO:0007669"/>
    <property type="project" value="TreeGrafter"/>
</dbReference>
<name>A0AAD0QWI4_PSEDL</name>
<feature type="transmembrane region" description="Helical" evidence="10">
    <location>
        <begin position="306"/>
        <end position="326"/>
    </location>
</feature>
<evidence type="ECO:0000256" key="3">
    <source>
        <dbReference type="ARBA" id="ARBA00022692"/>
    </source>
</evidence>
<feature type="transmembrane region" description="Helical" evidence="10">
    <location>
        <begin position="225"/>
        <end position="249"/>
    </location>
</feature>
<dbReference type="Pfam" id="PF03023">
    <property type="entry name" value="MurJ"/>
    <property type="match status" value="1"/>
</dbReference>
<comment type="function">
    <text evidence="8">Involved in peptidoglycan biosynthesis. Transports lipid-linked peptidoglycan precursors from the inner to the outer leaflet of the cytoplasmic membrane.</text>
</comment>
<dbReference type="PANTHER" id="PTHR47019">
    <property type="entry name" value="LIPID II FLIPPASE MURJ"/>
    <property type="match status" value="1"/>
</dbReference>
<evidence type="ECO:0000256" key="6">
    <source>
        <dbReference type="ARBA" id="ARBA00022989"/>
    </source>
</evidence>
<dbReference type="Proteomes" id="UP000256503">
    <property type="component" value="Chromosome"/>
</dbReference>
<keyword evidence="3 10" id="KW-0812">Transmembrane</keyword>
<accession>A0AAD0QWI4</accession>
<dbReference type="GO" id="GO:0015648">
    <property type="term" value="F:lipid-linked peptidoglycan transporter activity"/>
    <property type="evidence" value="ECO:0007669"/>
    <property type="project" value="TreeGrafter"/>
</dbReference>
<feature type="transmembrane region" description="Helical" evidence="10">
    <location>
        <begin position="378"/>
        <end position="399"/>
    </location>
</feature>
<feature type="transmembrane region" description="Helical" evidence="10">
    <location>
        <begin position="186"/>
        <end position="204"/>
    </location>
</feature>
<evidence type="ECO:0000256" key="9">
    <source>
        <dbReference type="ARBA" id="ARBA00061532"/>
    </source>
</evidence>
<gene>
    <name evidence="11" type="ORF">DVB73_09315</name>
</gene>
<proteinExistence type="inferred from homology"/>
<feature type="transmembrane region" description="Helical" evidence="10">
    <location>
        <begin position="45"/>
        <end position="67"/>
    </location>
</feature>
<keyword evidence="5" id="KW-0573">Peptidoglycan synthesis</keyword>
<evidence type="ECO:0000256" key="5">
    <source>
        <dbReference type="ARBA" id="ARBA00022984"/>
    </source>
</evidence>
<dbReference type="InterPro" id="IPR004268">
    <property type="entry name" value="MurJ"/>
</dbReference>